<gene>
    <name evidence="1" type="ordered locus">XNC1_3636</name>
</gene>
<accession>D3VAA3</accession>
<dbReference type="GeneID" id="24902416"/>
<dbReference type="AlphaFoldDB" id="D3VAA3"/>
<sequence>MMSDNRVTYHEIDFLLPAQRFNIHFSYISQKGLPFIREFVLRLVHVAPMSKAQISTYFGFSRREAEEAIEDLVQRGELTLSTDGRLTLTDKSNGYFSQIGEIPQLSTVQDSGATLSFELATFSCFSNQDVQDRWKAGIRLKIDDNNASQSERLVEKHFQHQFNQILDKGYLSHQLTQDSKEQPSVYTVNSVNKLRQLPLRLTTKFQMDNEGKSVEREDYSRINIIRHKSHAL</sequence>
<dbReference type="RefSeq" id="WP_013185192.1">
    <property type="nucleotide sequence ID" value="NC_014228.1"/>
</dbReference>
<evidence type="ECO:0000313" key="2">
    <source>
        <dbReference type="Proteomes" id="UP000008075"/>
    </source>
</evidence>
<evidence type="ECO:0000313" key="1">
    <source>
        <dbReference type="EMBL" id="CBJ91667.1"/>
    </source>
</evidence>
<organism evidence="1 2">
    <name type="scientific">Xenorhabdus nematophila (strain ATCC 19061 / DSM 3370 / CCUG 14189 / LMG 1036 / NCIMB 9965 / AN6)</name>
    <dbReference type="NCBI Taxonomy" id="406817"/>
    <lineage>
        <taxon>Bacteria</taxon>
        <taxon>Pseudomonadati</taxon>
        <taxon>Pseudomonadota</taxon>
        <taxon>Gammaproteobacteria</taxon>
        <taxon>Enterobacterales</taxon>
        <taxon>Morganellaceae</taxon>
        <taxon>Xenorhabdus</taxon>
    </lineage>
</organism>
<reference evidence="1 2" key="1">
    <citation type="journal article" date="2011" name="PLoS ONE">
        <title>The entomopathogenic bacterial endosymbionts xenorhabdus and photorhabdus: convergent lifestyles from divergent genomes.</title>
        <authorList>
            <person name="Chaston J.M."/>
            <person name="Suen G."/>
            <person name="Tucker S.L."/>
            <person name="Andersen A.W."/>
            <person name="Bhasin A."/>
            <person name="Bode E."/>
            <person name="Bode H.B."/>
            <person name="Brachmann A.O."/>
            <person name="Cowles C.E."/>
            <person name="Cowles K.N."/>
            <person name="Darby C."/>
            <person name="de Leon L."/>
            <person name="Drace K."/>
            <person name="Du Z."/>
            <person name="Givaudan A."/>
            <person name="Herbert Tran E.E."/>
            <person name="Jewell K.A."/>
            <person name="Knack J.J."/>
            <person name="Krasomil-Osterfeld K.C."/>
            <person name="Kukor R."/>
            <person name="Lanois A."/>
            <person name="Latreille P."/>
            <person name="Leimgruber N.K."/>
            <person name="Lipke C.M."/>
            <person name="Liu R."/>
            <person name="Lu X."/>
            <person name="Martens E.C."/>
            <person name="Marri P.R."/>
            <person name="Medigue C."/>
            <person name="Menard M.L."/>
            <person name="Miller N.M."/>
            <person name="Morales-Soto N."/>
            <person name="Norton S."/>
            <person name="Ogier J.C."/>
            <person name="Orchard S.S."/>
            <person name="Park D."/>
            <person name="Park Y."/>
            <person name="Qurollo B.A."/>
            <person name="Sugar D.R."/>
            <person name="Richards G.R."/>
            <person name="Rouy Z."/>
            <person name="Slominski B."/>
            <person name="Slominski K."/>
            <person name="Snyder H."/>
            <person name="Tjaden B.C."/>
            <person name="van der Hoeven R."/>
            <person name="Welch R.D."/>
            <person name="Wheeler C."/>
            <person name="Xiang B."/>
            <person name="Barbazuk B."/>
            <person name="Gaudriault S."/>
            <person name="Goodner B."/>
            <person name="Slater S.C."/>
            <person name="Forst S."/>
            <person name="Goldman B.S."/>
            <person name="Goodrich-Blair H."/>
        </authorList>
    </citation>
    <scope>NUCLEOTIDE SEQUENCE [LARGE SCALE GENOMIC DNA]</scope>
    <source>
        <strain evidence="2">ATCC 19061 / DSM 3370 / CCUG 14189 / LMG 1036 / NCIMB 9965 / AN6</strain>
    </source>
</reference>
<dbReference type="HOGENOM" id="CLU_1194520_0_0_6"/>
<dbReference type="EMBL" id="FN667742">
    <property type="protein sequence ID" value="CBJ91667.1"/>
    <property type="molecule type" value="Genomic_DNA"/>
</dbReference>
<protein>
    <submittedName>
        <fullName evidence="1">Uncharacterized protein</fullName>
    </submittedName>
</protein>
<dbReference type="Proteomes" id="UP000008075">
    <property type="component" value="Chromosome"/>
</dbReference>
<dbReference type="KEGG" id="xne:XNC1_3636"/>
<proteinExistence type="predicted"/>
<dbReference type="eggNOG" id="ENOG502Z8H5">
    <property type="taxonomic scope" value="Bacteria"/>
</dbReference>
<name>D3VAA3_XENNA</name>
<keyword evidence="2" id="KW-1185">Reference proteome</keyword>